<feature type="chain" id="PRO_5002065303" evidence="1">
    <location>
        <begin position="26"/>
        <end position="64"/>
    </location>
</feature>
<reference evidence="2" key="2">
    <citation type="journal article" date="2015" name="Data Brief">
        <title>Shoot transcriptome of the giant reed, Arundo donax.</title>
        <authorList>
            <person name="Barrero R.A."/>
            <person name="Guerrero F.D."/>
            <person name="Moolhuijzen P."/>
            <person name="Goolsby J.A."/>
            <person name="Tidwell J."/>
            <person name="Bellgard S.E."/>
            <person name="Bellgard M.I."/>
        </authorList>
    </citation>
    <scope>NUCLEOTIDE SEQUENCE</scope>
    <source>
        <tissue evidence="2">Shoot tissue taken approximately 20 cm above the soil surface</tissue>
    </source>
</reference>
<evidence type="ECO:0000256" key="1">
    <source>
        <dbReference type="SAM" id="SignalP"/>
    </source>
</evidence>
<accession>A0A0A9H0F9</accession>
<sequence>MTFLLLSRCLASAFILLLSAMSTPANKGCLRFSSNFLSGNLEEPAGATFELEDLNESPKYLGFS</sequence>
<keyword evidence="1" id="KW-0732">Signal</keyword>
<organism evidence="2">
    <name type="scientific">Arundo donax</name>
    <name type="common">Giant reed</name>
    <name type="synonym">Donax arundinaceus</name>
    <dbReference type="NCBI Taxonomy" id="35708"/>
    <lineage>
        <taxon>Eukaryota</taxon>
        <taxon>Viridiplantae</taxon>
        <taxon>Streptophyta</taxon>
        <taxon>Embryophyta</taxon>
        <taxon>Tracheophyta</taxon>
        <taxon>Spermatophyta</taxon>
        <taxon>Magnoliopsida</taxon>
        <taxon>Liliopsida</taxon>
        <taxon>Poales</taxon>
        <taxon>Poaceae</taxon>
        <taxon>PACMAD clade</taxon>
        <taxon>Arundinoideae</taxon>
        <taxon>Arundineae</taxon>
        <taxon>Arundo</taxon>
    </lineage>
</organism>
<dbReference type="AlphaFoldDB" id="A0A0A9H0F9"/>
<protein>
    <submittedName>
        <fullName evidence="2">Uncharacterized protein</fullName>
    </submittedName>
</protein>
<evidence type="ECO:0000313" key="2">
    <source>
        <dbReference type="EMBL" id="JAE26358.1"/>
    </source>
</evidence>
<dbReference type="EMBL" id="GBRH01171538">
    <property type="protein sequence ID" value="JAE26358.1"/>
    <property type="molecule type" value="Transcribed_RNA"/>
</dbReference>
<feature type="signal peptide" evidence="1">
    <location>
        <begin position="1"/>
        <end position="25"/>
    </location>
</feature>
<reference evidence="2" key="1">
    <citation type="submission" date="2014-09" db="EMBL/GenBank/DDBJ databases">
        <authorList>
            <person name="Magalhaes I.L.F."/>
            <person name="Oliveira U."/>
            <person name="Santos F.R."/>
            <person name="Vidigal T.H.D.A."/>
            <person name="Brescovit A.D."/>
            <person name="Santos A.J."/>
        </authorList>
    </citation>
    <scope>NUCLEOTIDE SEQUENCE</scope>
    <source>
        <tissue evidence="2">Shoot tissue taken approximately 20 cm above the soil surface</tissue>
    </source>
</reference>
<proteinExistence type="predicted"/>
<name>A0A0A9H0F9_ARUDO</name>